<dbReference type="PANTHER" id="PTHR35335">
    <property type="entry name" value="UPF0716 PROTEIN FXSA"/>
    <property type="match status" value="1"/>
</dbReference>
<dbReference type="Proteomes" id="UP000075806">
    <property type="component" value="Unassembled WGS sequence"/>
</dbReference>
<keyword evidence="1" id="KW-0472">Membrane</keyword>
<keyword evidence="1" id="KW-1133">Transmembrane helix</keyword>
<accession>A0A161Q707</accession>
<dbReference type="Pfam" id="PF04186">
    <property type="entry name" value="FxsA"/>
    <property type="match status" value="1"/>
</dbReference>
<dbReference type="STRING" id="519424.AZF04_05375"/>
<gene>
    <name evidence="2" type="ORF">AZF04_05375</name>
</gene>
<proteinExistence type="predicted"/>
<dbReference type="GO" id="GO:0016020">
    <property type="term" value="C:membrane"/>
    <property type="evidence" value="ECO:0007669"/>
    <property type="project" value="InterPro"/>
</dbReference>
<organism evidence="2 3">
    <name type="scientific">Alkalihalobacillus trypoxylicola</name>
    <dbReference type="NCBI Taxonomy" id="519424"/>
    <lineage>
        <taxon>Bacteria</taxon>
        <taxon>Bacillati</taxon>
        <taxon>Bacillota</taxon>
        <taxon>Bacilli</taxon>
        <taxon>Bacillales</taxon>
        <taxon>Bacillaceae</taxon>
        <taxon>Alkalihalobacillus</taxon>
    </lineage>
</organism>
<evidence type="ECO:0000256" key="1">
    <source>
        <dbReference type="SAM" id="Phobius"/>
    </source>
</evidence>
<evidence type="ECO:0000313" key="3">
    <source>
        <dbReference type="Proteomes" id="UP000075806"/>
    </source>
</evidence>
<dbReference type="EMBL" id="LTAO01000012">
    <property type="protein sequence ID" value="KYG32198.1"/>
    <property type="molecule type" value="Genomic_DNA"/>
</dbReference>
<comment type="caution">
    <text evidence="2">The sequence shown here is derived from an EMBL/GenBank/DDBJ whole genome shotgun (WGS) entry which is preliminary data.</text>
</comment>
<dbReference type="PANTHER" id="PTHR35335:SF1">
    <property type="entry name" value="UPF0716 PROTEIN FXSA"/>
    <property type="match status" value="1"/>
</dbReference>
<protein>
    <submittedName>
        <fullName evidence="2">Exlusion protein FxsA</fullName>
    </submittedName>
</protein>
<dbReference type="InterPro" id="IPR007313">
    <property type="entry name" value="FxsA"/>
</dbReference>
<sequence length="131" mass="14604">MPKFILLFILIFSALEITGFILVGNLIGVFPTLLLIIFTSIIGAWLAKREGLQAIRVAQLQTSQRQMPSSALLDGLCILLGGLALLVPGFLSDIVGFLLLIPFTRTWFKALLKKQLNRLIQKGNFVVMHRR</sequence>
<dbReference type="OrthoDB" id="9792788at2"/>
<evidence type="ECO:0000313" key="2">
    <source>
        <dbReference type="EMBL" id="KYG32198.1"/>
    </source>
</evidence>
<dbReference type="AlphaFoldDB" id="A0A161Q707"/>
<keyword evidence="1" id="KW-0812">Transmembrane</keyword>
<dbReference type="NCBIfam" id="NF008528">
    <property type="entry name" value="PRK11463.1-2"/>
    <property type="match status" value="1"/>
</dbReference>
<dbReference type="RefSeq" id="WP_061948510.1">
    <property type="nucleotide sequence ID" value="NZ_LTAO01000012.1"/>
</dbReference>
<reference evidence="2" key="1">
    <citation type="submission" date="2016-02" db="EMBL/GenBank/DDBJ databases">
        <title>Genome sequence of Bacillus trypoxylicola KCTC 13244(T).</title>
        <authorList>
            <person name="Jeong H."/>
            <person name="Park S.-H."/>
            <person name="Choi S.-K."/>
        </authorList>
    </citation>
    <scope>NUCLEOTIDE SEQUENCE [LARGE SCALE GENOMIC DNA]</scope>
    <source>
        <strain evidence="2">KCTC 13244</strain>
    </source>
</reference>
<name>A0A161Q707_9BACI</name>
<keyword evidence="3" id="KW-1185">Reference proteome</keyword>
<feature type="transmembrane region" description="Helical" evidence="1">
    <location>
        <begin position="29"/>
        <end position="47"/>
    </location>
</feature>